<dbReference type="EMBL" id="JBHUDB010000010">
    <property type="protein sequence ID" value="MFD1571238.1"/>
    <property type="molecule type" value="Genomic_DNA"/>
</dbReference>
<dbReference type="RefSeq" id="WP_256419038.1">
    <property type="nucleotide sequence ID" value="NZ_JANHDL010000011.1"/>
</dbReference>
<proteinExistence type="predicted"/>
<protein>
    <submittedName>
        <fullName evidence="2">HalOD1 output domain-containing protein</fullName>
    </submittedName>
</protein>
<organism evidence="2 3">
    <name type="scientific">Halorubrum laminariae</name>
    <dbReference type="NCBI Taxonomy" id="1433523"/>
    <lineage>
        <taxon>Archaea</taxon>
        <taxon>Methanobacteriati</taxon>
        <taxon>Methanobacteriota</taxon>
        <taxon>Stenosarchaea group</taxon>
        <taxon>Halobacteria</taxon>
        <taxon>Halobacteriales</taxon>
        <taxon>Haloferacaceae</taxon>
        <taxon>Halorubrum</taxon>
    </lineage>
</organism>
<gene>
    <name evidence="2" type="ORF">ACFR9T_11670</name>
</gene>
<sequence length="101" mass="10796">MRSSARDIQSASKLIIACGCADAIPNALSQLVEIIETLEACGLEDDTYQLHDYVDPDALEQVIASADETITVQFTVEGIPLDVSPEGVDVIVEDESDAVTE</sequence>
<evidence type="ECO:0000313" key="3">
    <source>
        <dbReference type="Proteomes" id="UP001597185"/>
    </source>
</evidence>
<evidence type="ECO:0000313" key="2">
    <source>
        <dbReference type="EMBL" id="MFD1571238.1"/>
    </source>
</evidence>
<dbReference type="InterPro" id="IPR040624">
    <property type="entry name" value="HalOD1"/>
</dbReference>
<keyword evidence="3" id="KW-1185">Reference proteome</keyword>
<comment type="caution">
    <text evidence="2">The sequence shown here is derived from an EMBL/GenBank/DDBJ whole genome shotgun (WGS) entry which is preliminary data.</text>
</comment>
<dbReference type="Pfam" id="PF18545">
    <property type="entry name" value="HalOD1"/>
    <property type="match status" value="1"/>
</dbReference>
<accession>A0ABD6C2N2</accession>
<feature type="domain" description="Halobacterial output" evidence="1">
    <location>
        <begin position="48"/>
        <end position="87"/>
    </location>
</feature>
<dbReference type="Proteomes" id="UP001597185">
    <property type="component" value="Unassembled WGS sequence"/>
</dbReference>
<reference evidence="2 3" key="1">
    <citation type="journal article" date="2019" name="Int. J. Syst. Evol. Microbiol.">
        <title>The Global Catalogue of Microorganisms (GCM) 10K type strain sequencing project: providing services to taxonomists for standard genome sequencing and annotation.</title>
        <authorList>
            <consortium name="The Broad Institute Genomics Platform"/>
            <consortium name="The Broad Institute Genome Sequencing Center for Infectious Disease"/>
            <person name="Wu L."/>
            <person name="Ma J."/>
        </authorList>
    </citation>
    <scope>NUCLEOTIDE SEQUENCE [LARGE SCALE GENOMIC DNA]</scope>
    <source>
        <strain evidence="2 3">CGMCC 1.12689</strain>
    </source>
</reference>
<name>A0ABD6C2N2_9EURY</name>
<evidence type="ECO:0000259" key="1">
    <source>
        <dbReference type="Pfam" id="PF18545"/>
    </source>
</evidence>
<dbReference type="AlphaFoldDB" id="A0ABD6C2N2"/>